<dbReference type="SUPFAM" id="SSF82708">
    <property type="entry name" value="R3H domain"/>
    <property type="match status" value="1"/>
</dbReference>
<proteinExistence type="inferred from homology"/>
<feature type="domain" description="G-patch" evidence="10">
    <location>
        <begin position="667"/>
        <end position="714"/>
    </location>
</feature>
<keyword evidence="7" id="KW-0508">mRNA splicing</keyword>
<evidence type="ECO:0000256" key="2">
    <source>
        <dbReference type="ARBA" id="ARBA00004496"/>
    </source>
</evidence>
<feature type="region of interest" description="Disordered" evidence="9">
    <location>
        <begin position="141"/>
        <end position="160"/>
    </location>
</feature>
<protein>
    <recommendedName>
        <fullName evidence="4">Protein SQS1</fullName>
    </recommendedName>
</protein>
<name>A0AAN6WJG4_9PEZI</name>
<evidence type="ECO:0000256" key="3">
    <source>
        <dbReference type="ARBA" id="ARBA00010306"/>
    </source>
</evidence>
<feature type="region of interest" description="Disordered" evidence="9">
    <location>
        <begin position="253"/>
        <end position="295"/>
    </location>
</feature>
<comment type="caution">
    <text evidence="12">The sequence shown here is derived from an EMBL/GenBank/DDBJ whole genome shotgun (WGS) entry which is preliminary data.</text>
</comment>
<evidence type="ECO:0000313" key="13">
    <source>
        <dbReference type="Proteomes" id="UP001302126"/>
    </source>
</evidence>
<keyword evidence="8" id="KW-0539">Nucleus</keyword>
<dbReference type="InterPro" id="IPR034082">
    <property type="entry name" value="R3H_G-patch"/>
</dbReference>
<feature type="compositionally biased region" description="Basic and acidic residues" evidence="9">
    <location>
        <begin position="39"/>
        <end position="61"/>
    </location>
</feature>
<feature type="region of interest" description="Disordered" evidence="9">
    <location>
        <begin position="464"/>
        <end position="483"/>
    </location>
</feature>
<evidence type="ECO:0000256" key="5">
    <source>
        <dbReference type="ARBA" id="ARBA00022490"/>
    </source>
</evidence>
<feature type="compositionally biased region" description="Polar residues" evidence="9">
    <location>
        <begin position="23"/>
        <end position="38"/>
    </location>
</feature>
<reference evidence="12" key="2">
    <citation type="submission" date="2023-05" db="EMBL/GenBank/DDBJ databases">
        <authorList>
            <consortium name="Lawrence Berkeley National Laboratory"/>
            <person name="Steindorff A."/>
            <person name="Hensen N."/>
            <person name="Bonometti L."/>
            <person name="Westerberg I."/>
            <person name="Brannstrom I.O."/>
            <person name="Guillou S."/>
            <person name="Cros-Aarteil S."/>
            <person name="Calhoun S."/>
            <person name="Haridas S."/>
            <person name="Kuo A."/>
            <person name="Mondo S."/>
            <person name="Pangilinan J."/>
            <person name="Riley R."/>
            <person name="Labutti K."/>
            <person name="Andreopoulos B."/>
            <person name="Lipzen A."/>
            <person name="Chen C."/>
            <person name="Yanf M."/>
            <person name="Daum C."/>
            <person name="Ng V."/>
            <person name="Clum A."/>
            <person name="Ohm R."/>
            <person name="Martin F."/>
            <person name="Silar P."/>
            <person name="Natvig D."/>
            <person name="Lalanne C."/>
            <person name="Gautier V."/>
            <person name="Ament-Velasquez S.L."/>
            <person name="Kruys A."/>
            <person name="Hutchinson M.I."/>
            <person name="Powell A.J."/>
            <person name="Barry K."/>
            <person name="Miller A.N."/>
            <person name="Grigoriev I.V."/>
            <person name="Debuchy R."/>
            <person name="Gladieux P."/>
            <person name="Thoren M.H."/>
            <person name="Johannesson H."/>
        </authorList>
    </citation>
    <scope>NUCLEOTIDE SEQUENCE</scope>
    <source>
        <strain evidence="12">PSN309</strain>
    </source>
</reference>
<dbReference type="InterPro" id="IPR051189">
    <property type="entry name" value="Splicing_assoc_domain"/>
</dbReference>
<dbReference type="InterPro" id="IPR000467">
    <property type="entry name" value="G_patch_dom"/>
</dbReference>
<evidence type="ECO:0000256" key="1">
    <source>
        <dbReference type="ARBA" id="ARBA00004123"/>
    </source>
</evidence>
<evidence type="ECO:0000259" key="11">
    <source>
        <dbReference type="PROSITE" id="PS51061"/>
    </source>
</evidence>
<dbReference type="PROSITE" id="PS51061">
    <property type="entry name" value="R3H"/>
    <property type="match status" value="1"/>
</dbReference>
<feature type="region of interest" description="Disordered" evidence="9">
    <location>
        <begin position="337"/>
        <end position="388"/>
    </location>
</feature>
<feature type="region of interest" description="Disordered" evidence="9">
    <location>
        <begin position="1"/>
        <end position="65"/>
    </location>
</feature>
<evidence type="ECO:0000313" key="12">
    <source>
        <dbReference type="EMBL" id="KAK4182758.1"/>
    </source>
</evidence>
<feature type="region of interest" description="Disordered" evidence="9">
    <location>
        <begin position="421"/>
        <end position="441"/>
    </location>
</feature>
<comment type="subcellular location">
    <subcellularLocation>
        <location evidence="2">Cytoplasm</location>
    </subcellularLocation>
    <subcellularLocation>
        <location evidence="1">Nucleus</location>
    </subcellularLocation>
</comment>
<evidence type="ECO:0000256" key="6">
    <source>
        <dbReference type="ARBA" id="ARBA00022664"/>
    </source>
</evidence>
<dbReference type="InterPro" id="IPR036867">
    <property type="entry name" value="R3H_dom_sf"/>
</dbReference>
<dbReference type="AlphaFoldDB" id="A0AAN6WJG4"/>
<dbReference type="SMART" id="SM00443">
    <property type="entry name" value="G_patch"/>
    <property type="match status" value="1"/>
</dbReference>
<organism evidence="12 13">
    <name type="scientific">Podospora australis</name>
    <dbReference type="NCBI Taxonomy" id="1536484"/>
    <lineage>
        <taxon>Eukaryota</taxon>
        <taxon>Fungi</taxon>
        <taxon>Dikarya</taxon>
        <taxon>Ascomycota</taxon>
        <taxon>Pezizomycotina</taxon>
        <taxon>Sordariomycetes</taxon>
        <taxon>Sordariomycetidae</taxon>
        <taxon>Sordariales</taxon>
        <taxon>Podosporaceae</taxon>
        <taxon>Podospora</taxon>
    </lineage>
</organism>
<evidence type="ECO:0000259" key="10">
    <source>
        <dbReference type="PROSITE" id="PS50174"/>
    </source>
</evidence>
<dbReference type="SMART" id="SM00393">
    <property type="entry name" value="R3H"/>
    <property type="match status" value="1"/>
</dbReference>
<evidence type="ECO:0000256" key="9">
    <source>
        <dbReference type="SAM" id="MobiDB-lite"/>
    </source>
</evidence>
<dbReference type="Pfam" id="PF01585">
    <property type="entry name" value="G-patch"/>
    <property type="match status" value="1"/>
</dbReference>
<accession>A0AAN6WJG4</accession>
<evidence type="ECO:0000256" key="4">
    <source>
        <dbReference type="ARBA" id="ARBA00018964"/>
    </source>
</evidence>
<dbReference type="GO" id="GO:0006397">
    <property type="term" value="P:mRNA processing"/>
    <property type="evidence" value="ECO:0007669"/>
    <property type="project" value="UniProtKB-KW"/>
</dbReference>
<dbReference type="GO" id="GO:0003676">
    <property type="term" value="F:nucleic acid binding"/>
    <property type="evidence" value="ECO:0007669"/>
    <property type="project" value="UniProtKB-UniRule"/>
</dbReference>
<feature type="domain" description="R3H" evidence="11">
    <location>
        <begin position="531"/>
        <end position="593"/>
    </location>
</feature>
<dbReference type="GO" id="GO:0008380">
    <property type="term" value="P:RNA splicing"/>
    <property type="evidence" value="ECO:0007669"/>
    <property type="project" value="UniProtKB-KW"/>
</dbReference>
<reference evidence="12" key="1">
    <citation type="journal article" date="2023" name="Mol. Phylogenet. Evol.">
        <title>Genome-scale phylogeny and comparative genomics of the fungal order Sordariales.</title>
        <authorList>
            <person name="Hensen N."/>
            <person name="Bonometti L."/>
            <person name="Westerberg I."/>
            <person name="Brannstrom I.O."/>
            <person name="Guillou S."/>
            <person name="Cros-Aarteil S."/>
            <person name="Calhoun S."/>
            <person name="Haridas S."/>
            <person name="Kuo A."/>
            <person name="Mondo S."/>
            <person name="Pangilinan J."/>
            <person name="Riley R."/>
            <person name="LaButti K."/>
            <person name="Andreopoulos B."/>
            <person name="Lipzen A."/>
            <person name="Chen C."/>
            <person name="Yan M."/>
            <person name="Daum C."/>
            <person name="Ng V."/>
            <person name="Clum A."/>
            <person name="Steindorff A."/>
            <person name="Ohm R.A."/>
            <person name="Martin F."/>
            <person name="Silar P."/>
            <person name="Natvig D.O."/>
            <person name="Lalanne C."/>
            <person name="Gautier V."/>
            <person name="Ament-Velasquez S.L."/>
            <person name="Kruys A."/>
            <person name="Hutchinson M.I."/>
            <person name="Powell A.J."/>
            <person name="Barry K."/>
            <person name="Miller A.N."/>
            <person name="Grigoriev I.V."/>
            <person name="Debuchy R."/>
            <person name="Gladieux P."/>
            <person name="Hiltunen Thoren M."/>
            <person name="Johannesson H."/>
        </authorList>
    </citation>
    <scope>NUCLEOTIDE SEQUENCE</scope>
    <source>
        <strain evidence="12">PSN309</strain>
    </source>
</reference>
<dbReference type="InterPro" id="IPR001374">
    <property type="entry name" value="R3H_dom"/>
</dbReference>
<evidence type="ECO:0000256" key="8">
    <source>
        <dbReference type="ARBA" id="ARBA00023242"/>
    </source>
</evidence>
<dbReference type="PROSITE" id="PS50174">
    <property type="entry name" value="G_PATCH"/>
    <property type="match status" value="1"/>
</dbReference>
<dbReference type="GO" id="GO:0005737">
    <property type="term" value="C:cytoplasm"/>
    <property type="evidence" value="ECO:0007669"/>
    <property type="project" value="UniProtKB-SubCell"/>
</dbReference>
<keyword evidence="5" id="KW-0963">Cytoplasm</keyword>
<dbReference type="Proteomes" id="UP001302126">
    <property type="component" value="Unassembled WGS sequence"/>
</dbReference>
<feature type="compositionally biased region" description="Basic residues" evidence="9">
    <location>
        <begin position="422"/>
        <end position="432"/>
    </location>
</feature>
<dbReference type="EMBL" id="MU864614">
    <property type="protein sequence ID" value="KAK4182758.1"/>
    <property type="molecule type" value="Genomic_DNA"/>
</dbReference>
<dbReference type="GO" id="GO:0005634">
    <property type="term" value="C:nucleus"/>
    <property type="evidence" value="ECO:0007669"/>
    <property type="project" value="UniProtKB-SubCell"/>
</dbReference>
<dbReference type="Gene3D" id="3.30.1370.50">
    <property type="entry name" value="R3H-like domain"/>
    <property type="match status" value="1"/>
</dbReference>
<sequence>MPSKRGKRVSAGPKSAHHRFATAAQSSTRNFSLTTSSKNDARPTEFSMRDEVRNTQSHHLDSSWTSGSVKLRLKPVKFVSAGHIEPLKDLQIGHLDAGMKTQAVQRDTKLRGGSPEAEIPEGTSMEVTELIEVITTVEQEIPTQTTSPKDPLETAGGQTAKFTKTQAVTETEGLFFFDVGGKNDKRNDTHPLPLVPSPRSSFGVSDSSDEVILFRGRSTNTRTQPEDNRIERSVAPSRPADVILHSSFQAPVVSSNLSGPRDQNKAFPRRRGKPAKSQGSRSQNTRKPVKDELDDEDDEILADYIANMTANGEGDFIARQLETFNSRRDLGGDHFALNLGSGDENNLPVVEDLSGEKGTDSVGFGSSDSEDQDDALEEEEGDDEDFADVDDETLARLLSKQEELGLGTEELVLFDSLAVGKSKGKNKNSKRTPRGDSSFSNALGNVRSVVDAFENADLLDWGQTAPRKRRSKQPPTFNVSDSEIEEALKTAWSRDRERKKGRKQEREALRAQGLLRKGATCDDLHVKYPTGFKLEDFKTEIASFLVGSDERLEFPPLDKHARMVLHQIAGKFNVKSKSTGNGQARRPVLYRTKRTVVYQSTQIAEATRQVDAAARRVGRKYFPRADVETGANTYKEAYGSAGTRVSMKALVLREGEIVGASAPELGQENKGRAMLEKMGWSKGMGLGTTENKGILEPVAQVVKKSKAGLGTTYGS</sequence>
<keyword evidence="6" id="KW-0507">mRNA processing</keyword>
<dbReference type="PANTHER" id="PTHR14195">
    <property type="entry name" value="G PATCH DOMAIN CONTAINING PROTEIN 2"/>
    <property type="match status" value="1"/>
</dbReference>
<keyword evidence="13" id="KW-1185">Reference proteome</keyword>
<evidence type="ECO:0000256" key="7">
    <source>
        <dbReference type="ARBA" id="ARBA00023187"/>
    </source>
</evidence>
<dbReference type="CDD" id="cd02646">
    <property type="entry name" value="R3H_G-patch"/>
    <property type="match status" value="1"/>
</dbReference>
<feature type="region of interest" description="Disordered" evidence="9">
    <location>
        <begin position="180"/>
        <end position="234"/>
    </location>
</feature>
<dbReference type="Pfam" id="PF01424">
    <property type="entry name" value="R3H"/>
    <property type="match status" value="1"/>
</dbReference>
<comment type="similarity">
    <text evidence="3">Belongs to the SQS1 family.</text>
</comment>
<gene>
    <name evidence="12" type="ORF">QBC35DRAFT_509362</name>
</gene>
<feature type="compositionally biased region" description="Polar residues" evidence="9">
    <location>
        <begin position="277"/>
        <end position="286"/>
    </location>
</feature>
<feature type="compositionally biased region" description="Acidic residues" evidence="9">
    <location>
        <begin position="368"/>
        <end position="388"/>
    </location>
</feature>